<dbReference type="InterPro" id="IPR004294">
    <property type="entry name" value="Carotenoid_Oase"/>
</dbReference>
<feature type="binding site" evidence="5">
    <location>
        <position position="306"/>
    </location>
    <ligand>
        <name>Fe cation</name>
        <dbReference type="ChEBI" id="CHEBI:24875"/>
        <note>catalytic</note>
    </ligand>
</feature>
<protein>
    <recommendedName>
        <fullName evidence="8">Carotenoid oxygenase</fullName>
    </recommendedName>
</protein>
<evidence type="ECO:0008006" key="8">
    <source>
        <dbReference type="Google" id="ProtNLM"/>
    </source>
</evidence>
<comment type="cofactor">
    <cofactor evidence="5">
        <name>Fe(2+)</name>
        <dbReference type="ChEBI" id="CHEBI:29033"/>
    </cofactor>
    <text evidence="5">Binds 1 Fe(2+) ion per subunit.</text>
</comment>
<comment type="similarity">
    <text evidence="1">Belongs to the carotenoid oxygenase family.</text>
</comment>
<feature type="binding site" evidence="5">
    <location>
        <position position="426"/>
    </location>
    <ligand>
        <name>Fe cation</name>
        <dbReference type="ChEBI" id="CHEBI:24875"/>
        <note>catalytic</note>
    </ligand>
</feature>
<keyword evidence="2 5" id="KW-0479">Metal-binding</keyword>
<evidence type="ECO:0000256" key="1">
    <source>
        <dbReference type="ARBA" id="ARBA00006787"/>
    </source>
</evidence>
<dbReference type="OrthoDB" id="407010at2759"/>
<feature type="binding site" evidence="5">
    <location>
        <position position="356"/>
    </location>
    <ligand>
        <name>Fe cation</name>
        <dbReference type="ChEBI" id="CHEBI:24875"/>
        <note>catalytic</note>
    </ligand>
</feature>
<dbReference type="Proteomes" id="UP000006352">
    <property type="component" value="Unassembled WGS sequence"/>
</dbReference>
<dbReference type="PANTHER" id="PTHR10543:SF24">
    <property type="entry name" value="CAROTENOID ISOMEROOXYGENASE"/>
    <property type="match status" value="1"/>
</dbReference>
<dbReference type="GO" id="GO:0016121">
    <property type="term" value="P:carotene catabolic process"/>
    <property type="evidence" value="ECO:0007669"/>
    <property type="project" value="TreeGrafter"/>
</dbReference>
<dbReference type="GO" id="GO:0046872">
    <property type="term" value="F:metal ion binding"/>
    <property type="evidence" value="ECO:0007669"/>
    <property type="project" value="UniProtKB-KW"/>
</dbReference>
<dbReference type="InParanoid" id="J4G5X7"/>
<dbReference type="GO" id="GO:0010436">
    <property type="term" value="F:carotenoid dioxygenase activity"/>
    <property type="evidence" value="ECO:0007669"/>
    <property type="project" value="TreeGrafter"/>
</dbReference>
<evidence type="ECO:0000256" key="4">
    <source>
        <dbReference type="ARBA" id="ARBA00023004"/>
    </source>
</evidence>
<keyword evidence="7" id="KW-1185">Reference proteome</keyword>
<gene>
    <name evidence="6" type="ORF">FIBRA_03574</name>
</gene>
<sequence length="645" mass="71537">MARNLTQLKKERLSTGMHVNKCPRLPYDDLIDMKAVVQQARNPIRTLNGLLGMLYPPARLSPILVRCRPQPWWELAADYRRPQFRSPTRTLVTNADASTRLEPWNNWPNDVGFETFHEERVPVELGVTGTIPSYVAGTLYRTGPGGHQVKTDRGTTYSAAHWFDGFSQTHRFQIIQPPDGSPTRVLYNSRHSADPFIESIRRTGTIPGFSFAQRRDPCTTVFRKLRSTFFPDPLPPPSQLNIGVTLTVNHPGFPGGDGQVPGIQNLYAKTDMNVLSRLHPETLEPIGIAMQQSLHPDLTGVLSASHARSDPTTGDVFNYNLAFGKHPTYRVFRVSTSTGETDILATITDAPAAYIHSAFLTENYYILCVWGAHFAWGGMKILWENNMLDALKPLDPAKQTLWYVVDRKHGRGVVAKYACDPFFAFHAVNAWEEPSPNDPSQTDIITCVPVYQNLDVLKRTFFENLKSTSPSARAYVGEGNKRADSRPILQHWRLPSVTNDAAKVLRTAILEEAAAPEASMELPVINPGHIAKPMRFVYGVGEQGKSTFVDSLVKYDVATRTARVWSVHGQSPGEPIFVANPDGSAEDDGVLMSVVLDGFREKSYLLVLDAKSMEELGRASLDCAVTIGFHGSFYPETGSGPGFSV</sequence>
<keyword evidence="4 5" id="KW-0408">Iron</keyword>
<dbReference type="EMBL" id="HE797037">
    <property type="protein sequence ID" value="CCM01518.1"/>
    <property type="molecule type" value="Genomic_DNA"/>
</dbReference>
<accession>J4G5X7</accession>
<dbReference type="STRING" id="599839.J4G5X7"/>
<evidence type="ECO:0000313" key="7">
    <source>
        <dbReference type="Proteomes" id="UP000006352"/>
    </source>
</evidence>
<proteinExistence type="inferred from homology"/>
<dbReference type="AlphaFoldDB" id="J4G5X7"/>
<dbReference type="GeneID" id="24096429"/>
<dbReference type="HOGENOM" id="CLU_016472_5_0_1"/>
<evidence type="ECO:0000256" key="3">
    <source>
        <dbReference type="ARBA" id="ARBA00023002"/>
    </source>
</evidence>
<evidence type="ECO:0000256" key="2">
    <source>
        <dbReference type="ARBA" id="ARBA00022723"/>
    </source>
</evidence>
<dbReference type="PANTHER" id="PTHR10543">
    <property type="entry name" value="BETA-CAROTENE DIOXYGENASE"/>
    <property type="match status" value="1"/>
</dbReference>
<feature type="binding site" evidence="5">
    <location>
        <position position="630"/>
    </location>
    <ligand>
        <name>Fe cation</name>
        <dbReference type="ChEBI" id="CHEBI:24875"/>
        <note>catalytic</note>
    </ligand>
</feature>
<organism evidence="6 7">
    <name type="scientific">Fibroporia radiculosa</name>
    <dbReference type="NCBI Taxonomy" id="599839"/>
    <lineage>
        <taxon>Eukaryota</taxon>
        <taxon>Fungi</taxon>
        <taxon>Dikarya</taxon>
        <taxon>Basidiomycota</taxon>
        <taxon>Agaricomycotina</taxon>
        <taxon>Agaricomycetes</taxon>
        <taxon>Polyporales</taxon>
        <taxon>Fibroporiaceae</taxon>
        <taxon>Fibroporia</taxon>
    </lineage>
</organism>
<evidence type="ECO:0000256" key="5">
    <source>
        <dbReference type="PIRSR" id="PIRSR604294-1"/>
    </source>
</evidence>
<dbReference type="RefSeq" id="XP_012180801.1">
    <property type="nucleotide sequence ID" value="XM_012325411.1"/>
</dbReference>
<keyword evidence="3" id="KW-0560">Oxidoreductase</keyword>
<evidence type="ECO:0000313" key="6">
    <source>
        <dbReference type="EMBL" id="CCM01518.1"/>
    </source>
</evidence>
<name>J4G5X7_9APHY</name>
<reference evidence="6 7" key="1">
    <citation type="journal article" date="2012" name="Appl. Environ. Microbiol.">
        <title>Short-read sequencing for genomic analysis of the brown rot fungus Fibroporia radiculosa.</title>
        <authorList>
            <person name="Tang J.D."/>
            <person name="Perkins A.D."/>
            <person name="Sonstegard T.S."/>
            <person name="Schroeder S.G."/>
            <person name="Burgess S.C."/>
            <person name="Diehl S.V."/>
        </authorList>
    </citation>
    <scope>NUCLEOTIDE SEQUENCE [LARGE SCALE GENOMIC DNA]</scope>
    <source>
        <strain evidence="6 7">TFFH 294</strain>
    </source>
</reference>
<dbReference type="Pfam" id="PF03055">
    <property type="entry name" value="RPE65"/>
    <property type="match status" value="1"/>
</dbReference>